<reference evidence="6 7" key="1">
    <citation type="journal article" date="2023" name="Sci. Data">
        <title>Genome assembly of the Korean intertidal mud-creeper Batillaria attramentaria.</title>
        <authorList>
            <person name="Patra A.K."/>
            <person name="Ho P.T."/>
            <person name="Jun S."/>
            <person name="Lee S.J."/>
            <person name="Kim Y."/>
            <person name="Won Y.J."/>
        </authorList>
    </citation>
    <scope>NUCLEOTIDE SEQUENCE [LARGE SCALE GENOMIC DNA]</scope>
    <source>
        <strain evidence="6">Wonlab-2016</strain>
    </source>
</reference>
<dbReference type="AlphaFoldDB" id="A0ABD0JB43"/>
<dbReference type="PANTHER" id="PTHR25462:SF306">
    <property type="entry name" value="TRIPARTITE MOTIF CONTAINING 9"/>
    <property type="match status" value="1"/>
</dbReference>
<feature type="domain" description="B box-type" evidence="5">
    <location>
        <begin position="210"/>
        <end position="252"/>
    </location>
</feature>
<sequence>MDEELKCPVCRRVYTKPVLLPCSHSMCVACALSLQEPAANHLPQTTLEDGTPLPSDQISLLDFPDMDKLSIVSETDSGVVCNSRPSSYVGTPSVANIFIQSLQSCSYCIRCCVCQRLVFLEDSGALSLPTNRALETIVDKYHHRKKVDSKCDKCAEQGREPTKATVMCAQCEIFYCDACRDACHPAQGAMTKHNLVDPTQGNMMRNKKAAKDFKCTEHPTEVLSMYCLSCRLPVCSKCASDGRHMNHEAQSLPSMAKSQKIPTGVKEARRQLSTDASRCFAAIRCRRVESSEKRRCNLDESALVTRKLSVEILLPLSPVRRLCLSDCHFLVFYHQLSG</sequence>
<evidence type="ECO:0000256" key="1">
    <source>
        <dbReference type="ARBA" id="ARBA00022723"/>
    </source>
</evidence>
<name>A0ABD0JB43_9CAEN</name>
<dbReference type="EMBL" id="JACVVK020000523">
    <property type="protein sequence ID" value="KAK7468076.1"/>
    <property type="molecule type" value="Genomic_DNA"/>
</dbReference>
<dbReference type="CDD" id="cd19764">
    <property type="entry name" value="Bbox2_TRIM9-like"/>
    <property type="match status" value="1"/>
</dbReference>
<dbReference type="PROSITE" id="PS50119">
    <property type="entry name" value="ZF_BBOX"/>
    <property type="match status" value="1"/>
</dbReference>
<protein>
    <recommendedName>
        <fullName evidence="5">B box-type domain-containing protein</fullName>
    </recommendedName>
</protein>
<evidence type="ECO:0000256" key="4">
    <source>
        <dbReference type="PROSITE-ProRule" id="PRU00024"/>
    </source>
</evidence>
<proteinExistence type="predicted"/>
<evidence type="ECO:0000313" key="6">
    <source>
        <dbReference type="EMBL" id="KAK7468076.1"/>
    </source>
</evidence>
<dbReference type="Gene3D" id="3.30.40.10">
    <property type="entry name" value="Zinc/RING finger domain, C3HC4 (zinc finger)"/>
    <property type="match status" value="1"/>
</dbReference>
<evidence type="ECO:0000256" key="2">
    <source>
        <dbReference type="ARBA" id="ARBA00022771"/>
    </source>
</evidence>
<dbReference type="Proteomes" id="UP001519460">
    <property type="component" value="Unassembled WGS sequence"/>
</dbReference>
<keyword evidence="3" id="KW-0862">Zinc</keyword>
<dbReference type="SMART" id="SM00336">
    <property type="entry name" value="BBOX"/>
    <property type="match status" value="2"/>
</dbReference>
<dbReference type="GO" id="GO:0008270">
    <property type="term" value="F:zinc ion binding"/>
    <property type="evidence" value="ECO:0007669"/>
    <property type="project" value="UniProtKB-KW"/>
</dbReference>
<dbReference type="InterPro" id="IPR047153">
    <property type="entry name" value="TRIM45/56/19-like"/>
</dbReference>
<evidence type="ECO:0000259" key="5">
    <source>
        <dbReference type="PROSITE" id="PS50119"/>
    </source>
</evidence>
<dbReference type="Pfam" id="PF00643">
    <property type="entry name" value="zf-B_box"/>
    <property type="match status" value="1"/>
</dbReference>
<comment type="caution">
    <text evidence="6">The sequence shown here is derived from an EMBL/GenBank/DDBJ whole genome shotgun (WGS) entry which is preliminary data.</text>
</comment>
<dbReference type="Gene3D" id="3.30.160.60">
    <property type="entry name" value="Classic Zinc Finger"/>
    <property type="match status" value="1"/>
</dbReference>
<accession>A0ABD0JB43</accession>
<keyword evidence="2 4" id="KW-0863">Zinc-finger</keyword>
<dbReference type="InterPro" id="IPR000315">
    <property type="entry name" value="Znf_B-box"/>
</dbReference>
<evidence type="ECO:0000256" key="3">
    <source>
        <dbReference type="ARBA" id="ARBA00022833"/>
    </source>
</evidence>
<keyword evidence="1" id="KW-0479">Metal-binding</keyword>
<dbReference type="Gene3D" id="4.10.830.40">
    <property type="match status" value="1"/>
</dbReference>
<dbReference type="SUPFAM" id="SSF57845">
    <property type="entry name" value="B-box zinc-binding domain"/>
    <property type="match status" value="1"/>
</dbReference>
<organism evidence="6 7">
    <name type="scientific">Batillaria attramentaria</name>
    <dbReference type="NCBI Taxonomy" id="370345"/>
    <lineage>
        <taxon>Eukaryota</taxon>
        <taxon>Metazoa</taxon>
        <taxon>Spiralia</taxon>
        <taxon>Lophotrochozoa</taxon>
        <taxon>Mollusca</taxon>
        <taxon>Gastropoda</taxon>
        <taxon>Caenogastropoda</taxon>
        <taxon>Sorbeoconcha</taxon>
        <taxon>Cerithioidea</taxon>
        <taxon>Batillariidae</taxon>
        <taxon>Batillaria</taxon>
    </lineage>
</organism>
<dbReference type="Pfam" id="PF13445">
    <property type="entry name" value="zf-RING_UBOX"/>
    <property type="match status" value="1"/>
</dbReference>
<gene>
    <name evidence="6" type="ORF">BaRGS_00036659</name>
</gene>
<dbReference type="InterPro" id="IPR013083">
    <property type="entry name" value="Znf_RING/FYVE/PHD"/>
</dbReference>
<evidence type="ECO:0000313" key="7">
    <source>
        <dbReference type="Proteomes" id="UP001519460"/>
    </source>
</evidence>
<dbReference type="SUPFAM" id="SSF57850">
    <property type="entry name" value="RING/U-box"/>
    <property type="match status" value="1"/>
</dbReference>
<dbReference type="PANTHER" id="PTHR25462">
    <property type="entry name" value="BONUS, ISOFORM C-RELATED"/>
    <property type="match status" value="1"/>
</dbReference>
<keyword evidence="7" id="KW-1185">Reference proteome</keyword>
<dbReference type="InterPro" id="IPR027370">
    <property type="entry name" value="Znf-RING_euk"/>
</dbReference>